<dbReference type="Proteomes" id="UP000663841">
    <property type="component" value="Unassembled WGS sequence"/>
</dbReference>
<dbReference type="SUPFAM" id="SSF52047">
    <property type="entry name" value="RNI-like"/>
    <property type="match status" value="1"/>
</dbReference>
<dbReference type="AlphaFoldDB" id="A0A8H3AGQ9"/>
<evidence type="ECO:0000313" key="2">
    <source>
        <dbReference type="EMBL" id="CAE6420496.1"/>
    </source>
</evidence>
<proteinExistence type="predicted"/>
<dbReference type="InterPro" id="IPR036047">
    <property type="entry name" value="F-box-like_dom_sf"/>
</dbReference>
<feature type="domain" description="F-box" evidence="1">
    <location>
        <begin position="40"/>
        <end position="96"/>
    </location>
</feature>
<dbReference type="Pfam" id="PF12937">
    <property type="entry name" value="F-box-like"/>
    <property type="match status" value="1"/>
</dbReference>
<organism evidence="2 3">
    <name type="scientific">Rhizoctonia solani</name>
    <dbReference type="NCBI Taxonomy" id="456999"/>
    <lineage>
        <taxon>Eukaryota</taxon>
        <taxon>Fungi</taxon>
        <taxon>Dikarya</taxon>
        <taxon>Basidiomycota</taxon>
        <taxon>Agaricomycotina</taxon>
        <taxon>Agaricomycetes</taxon>
        <taxon>Cantharellales</taxon>
        <taxon>Ceratobasidiaceae</taxon>
        <taxon>Rhizoctonia</taxon>
    </lineage>
</organism>
<gene>
    <name evidence="2" type="ORF">RDB_LOCUS42661</name>
</gene>
<accession>A0A8H3AGQ9</accession>
<evidence type="ECO:0000313" key="3">
    <source>
        <dbReference type="Proteomes" id="UP000663841"/>
    </source>
</evidence>
<protein>
    <recommendedName>
        <fullName evidence="1">F-box domain-containing protein</fullName>
    </recommendedName>
</protein>
<reference evidence="2" key="1">
    <citation type="submission" date="2021-01" db="EMBL/GenBank/DDBJ databases">
        <authorList>
            <person name="Kaushik A."/>
        </authorList>
    </citation>
    <scope>NUCLEOTIDE SEQUENCE</scope>
    <source>
        <strain evidence="2">AG3-T5</strain>
    </source>
</reference>
<dbReference type="SUPFAM" id="SSF81383">
    <property type="entry name" value="F-box domain"/>
    <property type="match status" value="1"/>
</dbReference>
<dbReference type="Gene3D" id="3.80.10.10">
    <property type="entry name" value="Ribonuclease Inhibitor"/>
    <property type="match status" value="1"/>
</dbReference>
<sequence>MIDCRPCPHSDMPDLIPQGVLNRTLGEEHTRSFNNIQAVNRLPEDVFVQVLMIAKAHPFHSKVPPCTLFLYTVSQVCSKWRRICINNPLLWACIHIESLPLTRFTGECISRAKDVPISLDIGPSNYPKLTIDTWTHLLRSLAARNANTERWKTLILRVSDHQVLPSLLEYLESHATPNLEIISCARISSGYAEPHSNRRITSSATSVGPLLPNLRSLELKRVHLGHLFDRNPLIILTSLTRLNLEVAGLDRYTPDAFAHLLSSSPHIEELSMMEYIEFENDNLNSWPIVVPITFSSLFRLKLLVIDPYATVGSGLRWVTRFLRSINAPKLQQLVVISPTGYTIDNAIVEHFIDFVSTGYIPNREAVSDQSQSHKSLYPELRYFGIFFPLPKGARLYKSESLLAAFPSLTHLAILDEDIAVVDRTPQCSPRLVYLSVQNSVRCNLELGNVLCRRQEAGFPIRVVALQYNEDTRGFPSTVELRICDRSQVLEFLDL</sequence>
<evidence type="ECO:0000259" key="1">
    <source>
        <dbReference type="Pfam" id="PF12937"/>
    </source>
</evidence>
<dbReference type="EMBL" id="CAJMWW010000074">
    <property type="protein sequence ID" value="CAE6420496.1"/>
    <property type="molecule type" value="Genomic_DNA"/>
</dbReference>
<comment type="caution">
    <text evidence="2">The sequence shown here is derived from an EMBL/GenBank/DDBJ whole genome shotgun (WGS) entry which is preliminary data.</text>
</comment>
<dbReference type="InterPro" id="IPR001810">
    <property type="entry name" value="F-box_dom"/>
</dbReference>
<dbReference type="InterPro" id="IPR032675">
    <property type="entry name" value="LRR_dom_sf"/>
</dbReference>
<name>A0A8H3AGQ9_9AGAM</name>